<dbReference type="Pfam" id="PF06347">
    <property type="entry name" value="SH3_4"/>
    <property type="match status" value="2"/>
</dbReference>
<dbReference type="InterPro" id="IPR003646">
    <property type="entry name" value="SH3-like_bac-type"/>
</dbReference>
<feature type="chain" id="PRO_5020245951" evidence="1">
    <location>
        <begin position="27"/>
        <end position="180"/>
    </location>
</feature>
<feature type="signal peptide" evidence="1">
    <location>
        <begin position="1"/>
        <end position="26"/>
    </location>
</feature>
<feature type="domain" description="SH3b" evidence="2">
    <location>
        <begin position="41"/>
        <end position="104"/>
    </location>
</feature>
<dbReference type="AlphaFoldDB" id="A0A4R3NER0"/>
<comment type="caution">
    <text evidence="3">The sequence shown here is derived from an EMBL/GenBank/DDBJ whole genome shotgun (WGS) entry which is preliminary data.</text>
</comment>
<name>A0A4R3NER0_9HYPH</name>
<dbReference type="InterPro" id="IPR010466">
    <property type="entry name" value="DUF1058"/>
</dbReference>
<protein>
    <submittedName>
        <fullName evidence="3">SH3-like domain-containing protein</fullName>
    </submittedName>
</protein>
<dbReference type="Gene3D" id="2.30.30.40">
    <property type="entry name" value="SH3 Domains"/>
    <property type="match status" value="2"/>
</dbReference>
<evidence type="ECO:0000313" key="4">
    <source>
        <dbReference type="Proteomes" id="UP000295097"/>
    </source>
</evidence>
<accession>A0A4R3NER0</accession>
<dbReference type="RefSeq" id="WP_132314258.1">
    <property type="nucleotide sequence ID" value="NZ_SMAR01000062.1"/>
</dbReference>
<proteinExistence type="predicted"/>
<dbReference type="Proteomes" id="UP000295097">
    <property type="component" value="Unassembled WGS sequence"/>
</dbReference>
<evidence type="ECO:0000256" key="1">
    <source>
        <dbReference type="SAM" id="SignalP"/>
    </source>
</evidence>
<feature type="domain" description="SH3b" evidence="2">
    <location>
        <begin position="117"/>
        <end position="174"/>
    </location>
</feature>
<reference evidence="3 4" key="1">
    <citation type="submission" date="2019-03" db="EMBL/GenBank/DDBJ databases">
        <title>Freshwater and sediment microbial communities from various areas in North America, analyzing microbe dynamics in response to fracking.</title>
        <authorList>
            <person name="Lamendella R."/>
        </authorList>
    </citation>
    <scope>NUCLEOTIDE SEQUENCE [LARGE SCALE GENOMIC DNA]</scope>
    <source>
        <strain evidence="3 4">175.2</strain>
    </source>
</reference>
<organism evidence="3 4">
    <name type="scientific">Martelella mediterranea</name>
    <dbReference type="NCBI Taxonomy" id="293089"/>
    <lineage>
        <taxon>Bacteria</taxon>
        <taxon>Pseudomonadati</taxon>
        <taxon>Pseudomonadota</taxon>
        <taxon>Alphaproteobacteria</taxon>
        <taxon>Hyphomicrobiales</taxon>
        <taxon>Aurantimonadaceae</taxon>
        <taxon>Martelella</taxon>
    </lineage>
</organism>
<dbReference type="SMART" id="SM00287">
    <property type="entry name" value="SH3b"/>
    <property type="match status" value="2"/>
</dbReference>
<keyword evidence="1" id="KW-0732">Signal</keyword>
<evidence type="ECO:0000259" key="2">
    <source>
        <dbReference type="SMART" id="SM00287"/>
    </source>
</evidence>
<evidence type="ECO:0000313" key="3">
    <source>
        <dbReference type="EMBL" id="TCT28462.1"/>
    </source>
</evidence>
<sequence length="180" mass="20167">MLRRIITTLLCVLMVAAVFPTGPAFAQAQTERRGASGQPLPRFAIIQADRARMRVGPGFNYATRWIYKRAGLPVEIIEEYGTWRQVRDSDGTTGWMHVSVLSSKRNAMVAPWLRNSEEAQNFELQSSPNDSARTIAQIEPGVILRMKECDGTWCEVEVKGVSGYIQQDDLWGAYPGEAFN</sequence>
<dbReference type="OrthoDB" id="9810773at2"/>
<gene>
    <name evidence="3" type="ORF">EDC90_106212</name>
</gene>
<dbReference type="EMBL" id="SMAR01000062">
    <property type="protein sequence ID" value="TCT28462.1"/>
    <property type="molecule type" value="Genomic_DNA"/>
</dbReference>
<keyword evidence="4" id="KW-1185">Reference proteome</keyword>